<dbReference type="EMBL" id="MU003552">
    <property type="protein sequence ID" value="KAF2463255.1"/>
    <property type="molecule type" value="Genomic_DNA"/>
</dbReference>
<reference evidence="1" key="1">
    <citation type="journal article" date="2020" name="Stud. Mycol.">
        <title>101 Dothideomycetes genomes: a test case for predicting lifestyles and emergence of pathogens.</title>
        <authorList>
            <person name="Haridas S."/>
            <person name="Albert R."/>
            <person name="Binder M."/>
            <person name="Bloem J."/>
            <person name="Labutti K."/>
            <person name="Salamov A."/>
            <person name="Andreopoulos B."/>
            <person name="Baker S."/>
            <person name="Barry K."/>
            <person name="Bills G."/>
            <person name="Bluhm B."/>
            <person name="Cannon C."/>
            <person name="Castanera R."/>
            <person name="Culley D."/>
            <person name="Daum C."/>
            <person name="Ezra D."/>
            <person name="Gonzalez J."/>
            <person name="Henrissat B."/>
            <person name="Kuo A."/>
            <person name="Liang C."/>
            <person name="Lipzen A."/>
            <person name="Lutzoni F."/>
            <person name="Magnuson J."/>
            <person name="Mondo S."/>
            <person name="Nolan M."/>
            <person name="Ohm R."/>
            <person name="Pangilinan J."/>
            <person name="Park H.-J."/>
            <person name="Ramirez L."/>
            <person name="Alfaro M."/>
            <person name="Sun H."/>
            <person name="Tritt A."/>
            <person name="Yoshinaga Y."/>
            <person name="Zwiers L.-H."/>
            <person name="Turgeon B."/>
            <person name="Goodwin S."/>
            <person name="Spatafora J."/>
            <person name="Crous P."/>
            <person name="Grigoriev I."/>
        </authorList>
    </citation>
    <scope>NUCLEOTIDE SEQUENCE</scope>
    <source>
        <strain evidence="1">ATCC 200398</strain>
    </source>
</reference>
<comment type="caution">
    <text evidence="1">The sequence shown here is derived from an EMBL/GenBank/DDBJ whole genome shotgun (WGS) entry which is preliminary data.</text>
</comment>
<gene>
    <name evidence="1" type="ORF">BDR25DRAFT_273347</name>
</gene>
<protein>
    <submittedName>
        <fullName evidence="1">Multidrug resistance protein 3</fullName>
    </submittedName>
</protein>
<dbReference type="Proteomes" id="UP000799755">
    <property type="component" value="Unassembled WGS sequence"/>
</dbReference>
<evidence type="ECO:0000313" key="1">
    <source>
        <dbReference type="EMBL" id="KAF2463255.1"/>
    </source>
</evidence>
<sequence>MDTPSQEPEKENPMLDGRGKDILYRQLHGLEDNTGKKRLNPLSFAAPWDILVIVMSSIMAVAAGAANPLLTVIFGQLASTFAGFVQGSVSGDTLRGKTNQFALYYVYLAIAEFFLIYTSTVGFYYTGERITQRIRQAYLKATIRQNMAFFDTRGAGIITNHIASDMNQIQEALTSKLSMALTAAANFGAAFVIAFIMSWKLAFVLCSVFVAMIIITYAITPFAIDYGKISSKCYGTGSSLAQEAIGAIRDVTVCGSQAQLCDRYNLFLKDAEKSGIKSRSLIAIMIGWANAMPCFTYALGFYVGARFLIKGYVGISALTSATLAIVNGAFAVVRIIPTAEAFVNGMASASSVFETISRKSPQDPYSKDGIVPDAIIGTFELKDVGLVYPSRPDVPVLRGVNIDIPALKTTALVGLSGCGKSSIFGLLERFYEPTSGTIRLDGRDVQDLNLRWLRCQMGYVGQEPVLFSTTVFENIRQGLESSELDDDPQRIRERVIAAAKLANAHDFISRLPLGYDTEVGEKGKSLSGGQRQRVAIARAIVAEPSVLLLDEATSALDTTSERIVQVALEAAAQNRTTIVIAHRLSTIRNADNIIVMSAGQVVEQGTHQQLMALHGAYSKLVEIQQVDGSHDTSEESDFDLGSRETLQDIYPAVKSKKETLLEESEASHKSINDSDEEPVGPKPQSKPTFWATIKMIIQLNKPEWLFLFGGLLSAMLAGFGLPVQSVFFAKILDAFSIPLNESKKLQDHVNIWALAFTLIGVYCFFIWLVNGIFFAYATEKLSRRVRYLCLRHILRQNIGYFDDKHHSTGNMSSMLSSSAADLAGLGGAVIGSILTFTFTIATGIIMSVVIGWKLGLICTATIPFTAVLGWVRLQFISIFDSKVRLSSQRAANYASEAVTAIRTVAASGLEDFVLQSYRTVQLEQAKKSLPAILRASALYAASQAVAFLAAALVFWYGSLLLARHEYGLTQFFICFVALIWGSQIAGALFNFAPDIGKAMNAASDLKLLFEKEPTIDTWNHNGACTEKESTKGHLALHNIDFYYPTRLDQPVLRNISLDIPAGKFVALVGASGCGKSTILGLLERFYDPSSGTVTLDGQDISKLNINGYRQLFSLVGQEPTLYSGTIRENLALGLSTTVSEDEIVQACKDANIYDFITSLPQGLETSVGSSGTMLSGGQKQRISIARALLRNPRILLLDEATSALDSESEKLVQDALQRAAESRTTVAIAHRLSTVQKADIIYVISEGQVVESGSHRELQALGGHYSSLLQMQGLQ</sequence>
<organism evidence="1 2">
    <name type="scientific">Lindgomyces ingoldianus</name>
    <dbReference type="NCBI Taxonomy" id="673940"/>
    <lineage>
        <taxon>Eukaryota</taxon>
        <taxon>Fungi</taxon>
        <taxon>Dikarya</taxon>
        <taxon>Ascomycota</taxon>
        <taxon>Pezizomycotina</taxon>
        <taxon>Dothideomycetes</taxon>
        <taxon>Pleosporomycetidae</taxon>
        <taxon>Pleosporales</taxon>
        <taxon>Lindgomycetaceae</taxon>
        <taxon>Lindgomyces</taxon>
    </lineage>
</organism>
<proteinExistence type="predicted"/>
<evidence type="ECO:0000313" key="2">
    <source>
        <dbReference type="Proteomes" id="UP000799755"/>
    </source>
</evidence>
<accession>A0ACB6Q9P5</accession>
<keyword evidence="2" id="KW-1185">Reference proteome</keyword>
<name>A0ACB6Q9P5_9PLEO</name>